<gene>
    <name evidence="9" type="ORF">OB69_11550</name>
</gene>
<dbReference type="GO" id="GO:0003954">
    <property type="term" value="F:NADH dehydrogenase activity"/>
    <property type="evidence" value="ECO:0007669"/>
    <property type="project" value="TreeGrafter"/>
</dbReference>
<feature type="transmembrane region" description="Helical" evidence="6">
    <location>
        <begin position="16"/>
        <end position="37"/>
    </location>
</feature>
<dbReference type="Proteomes" id="UP000036908">
    <property type="component" value="Unassembled WGS sequence"/>
</dbReference>
<keyword evidence="10" id="KW-1185">Reference proteome</keyword>
<dbReference type="PRINTS" id="PR01435">
    <property type="entry name" value="NPOXDRDTASE5"/>
</dbReference>
<dbReference type="OrthoDB" id="9807568at2"/>
<evidence type="ECO:0000259" key="7">
    <source>
        <dbReference type="Pfam" id="PF00361"/>
    </source>
</evidence>
<dbReference type="PRINTS" id="PR01434">
    <property type="entry name" value="NADHDHGNASE5"/>
</dbReference>
<keyword evidence="2 5" id="KW-0812">Transmembrane</keyword>
<dbReference type="GO" id="GO:0042773">
    <property type="term" value="P:ATP synthesis coupled electron transport"/>
    <property type="evidence" value="ECO:0007669"/>
    <property type="project" value="InterPro"/>
</dbReference>
<feature type="transmembrane region" description="Helical" evidence="6">
    <location>
        <begin position="307"/>
        <end position="329"/>
    </location>
</feature>
<dbReference type="GO" id="GO:0015990">
    <property type="term" value="P:electron transport coupled proton transport"/>
    <property type="evidence" value="ECO:0007669"/>
    <property type="project" value="TreeGrafter"/>
</dbReference>
<dbReference type="NCBIfam" id="NF005141">
    <property type="entry name" value="PRK06590.1"/>
    <property type="match status" value="1"/>
</dbReference>
<evidence type="ECO:0000256" key="5">
    <source>
        <dbReference type="RuleBase" id="RU000320"/>
    </source>
</evidence>
<evidence type="ECO:0000256" key="1">
    <source>
        <dbReference type="ARBA" id="ARBA00004127"/>
    </source>
</evidence>
<dbReference type="PANTHER" id="PTHR42829">
    <property type="entry name" value="NADH-UBIQUINONE OXIDOREDUCTASE CHAIN 5"/>
    <property type="match status" value="1"/>
</dbReference>
<feature type="transmembrane region" description="Helical" evidence="6">
    <location>
        <begin position="638"/>
        <end position="661"/>
    </location>
</feature>
<sequence length="712" mass="79876">MIDLNDIISTTEFNPLIYWVIALMAIPLMSFFTTTFLKKIAPVWGTMLLGINLVISIYLASQYWDTTGVSIRGNWFSIGDTQLTYSFLIDQLALIMLVVVNFISVLVHFFSMEYMRHDENKSRYFGLLGLFTFSMLGIILFYDLLFIFIFWELVGLSSFLLIGFWFEKKSASLAANKAFIMNRIGDLGFITGLMILYSQFQTFDLEGIKSLTVLSSIEDGNWVAEYFKNGELVRNSLDGRWLSAAGIALFCGAVGKSAQFPLQVWLPDAMEGPTPVSALIHAATMVAAGVFMIARIFVILDAQALEVVAVVGAITAFMAAVAAFSQFDIKKVLAYSTISQLGYMVLAMGVGAYTAGLFHLVTHAMFKAGLFLSAGTIIHQLHQLEGKDVNFDPQDMRVMGGLRKYMPVTFICFLICALALAGLPGFSGFLSKDAILLNTAVWIDEKGGGFYFIEVLAFATVLITAFYTFRMIFLVFTGDFRLPKLIPANATLKPLKEGNVFLKLPMVLLAIGSLSVIFGFTMKAENTWFYNLIQDPIFLVPESYAAFNLMDLPHEWFENLHFWVAGLSITLALAGLAIAYFLFRPGAKFSASFVEQREPIGFVAQISFYHWYQNSLYEKIILKFILWKAKRIAWFDRVVLDGFINFIAKFQVVFAHLIAWFDRNIVDGFVHLTTYTTGRVGQLTRSVQSGNVQAYIMAALAFLILMLIWLLF</sequence>
<keyword evidence="3 6" id="KW-1133">Transmembrane helix</keyword>
<dbReference type="InterPro" id="IPR003945">
    <property type="entry name" value="NU5C-like"/>
</dbReference>
<keyword evidence="4 6" id="KW-0472">Membrane</keyword>
<dbReference type="AlphaFoldDB" id="A0A0L8AK20"/>
<reference evidence="10" key="1">
    <citation type="submission" date="2014-11" db="EMBL/GenBank/DDBJ databases">
        <title>Genome sequencing of Roseivirga sp. D-25.</title>
        <authorList>
            <person name="Selvaratnam C."/>
            <person name="Thevarajoo S."/>
            <person name="Goh K.M."/>
            <person name="Eee R."/>
            <person name="Chan K.-G."/>
            <person name="Chong C.S."/>
        </authorList>
    </citation>
    <scope>NUCLEOTIDE SEQUENCE [LARGE SCALE GENOMIC DNA]</scope>
    <source>
        <strain evidence="10">D-25</strain>
    </source>
</reference>
<accession>A0A0L8AK20</accession>
<evidence type="ECO:0000256" key="4">
    <source>
        <dbReference type="ARBA" id="ARBA00023136"/>
    </source>
</evidence>
<evidence type="ECO:0000313" key="10">
    <source>
        <dbReference type="Proteomes" id="UP000036908"/>
    </source>
</evidence>
<evidence type="ECO:0000256" key="6">
    <source>
        <dbReference type="SAM" id="Phobius"/>
    </source>
</evidence>
<dbReference type="NCBIfam" id="TIGR01974">
    <property type="entry name" value="NDH_I_L"/>
    <property type="match status" value="1"/>
</dbReference>
<dbReference type="PANTHER" id="PTHR42829:SF2">
    <property type="entry name" value="NADH-UBIQUINONE OXIDOREDUCTASE CHAIN 5"/>
    <property type="match status" value="1"/>
</dbReference>
<evidence type="ECO:0000259" key="8">
    <source>
        <dbReference type="Pfam" id="PF00662"/>
    </source>
</evidence>
<dbReference type="Pfam" id="PF00662">
    <property type="entry name" value="Proton_antipo_N"/>
    <property type="match status" value="1"/>
</dbReference>
<dbReference type="InterPro" id="IPR018393">
    <property type="entry name" value="NADHpl_OxRdtase_5_subgr"/>
</dbReference>
<comment type="caution">
    <text evidence="9">The sequence shown here is derived from an EMBL/GenBank/DDBJ whole genome shotgun (WGS) entry which is preliminary data.</text>
</comment>
<evidence type="ECO:0000313" key="9">
    <source>
        <dbReference type="EMBL" id="KOF02556.1"/>
    </source>
</evidence>
<evidence type="ECO:0000256" key="2">
    <source>
        <dbReference type="ARBA" id="ARBA00022692"/>
    </source>
</evidence>
<proteinExistence type="predicted"/>
<feature type="domain" description="NADH-Ubiquinone oxidoreductase (complex I) chain 5 N-terminal" evidence="8">
    <location>
        <begin position="75"/>
        <end position="125"/>
    </location>
</feature>
<feature type="transmembrane region" description="Helical" evidence="6">
    <location>
        <begin position="692"/>
        <end position="711"/>
    </location>
</feature>
<protein>
    <recommendedName>
        <fullName evidence="11">NADH-quinone oxidoreductase subunit L</fullName>
    </recommendedName>
</protein>
<feature type="transmembrane region" description="Helical" evidence="6">
    <location>
        <begin position="124"/>
        <end position="142"/>
    </location>
</feature>
<feature type="transmembrane region" description="Helical" evidence="6">
    <location>
        <begin position="560"/>
        <end position="583"/>
    </location>
</feature>
<dbReference type="EMBL" id="JSVA01000011">
    <property type="protein sequence ID" value="KOF02556.1"/>
    <property type="molecule type" value="Genomic_DNA"/>
</dbReference>
<feature type="transmembrane region" description="Helical" evidence="6">
    <location>
        <begin position="500"/>
        <end position="522"/>
    </location>
</feature>
<dbReference type="Pfam" id="PF00361">
    <property type="entry name" value="Proton_antipo_M"/>
    <property type="match status" value="1"/>
</dbReference>
<dbReference type="GO" id="GO:0012505">
    <property type="term" value="C:endomembrane system"/>
    <property type="evidence" value="ECO:0007669"/>
    <property type="project" value="UniProtKB-SubCell"/>
</dbReference>
<dbReference type="GO" id="GO:0016020">
    <property type="term" value="C:membrane"/>
    <property type="evidence" value="ECO:0007669"/>
    <property type="project" value="UniProtKB-SubCell"/>
</dbReference>
<comment type="subcellular location">
    <subcellularLocation>
        <location evidence="1">Endomembrane system</location>
        <topology evidence="1">Multi-pass membrane protein</topology>
    </subcellularLocation>
    <subcellularLocation>
        <location evidence="5">Membrane</location>
        <topology evidence="5">Multi-pass membrane protein</topology>
    </subcellularLocation>
</comment>
<feature type="transmembrane region" description="Helical" evidence="6">
    <location>
        <begin position="178"/>
        <end position="197"/>
    </location>
</feature>
<dbReference type="GO" id="GO:0008137">
    <property type="term" value="F:NADH dehydrogenase (ubiquinone) activity"/>
    <property type="evidence" value="ECO:0007669"/>
    <property type="project" value="InterPro"/>
</dbReference>
<feature type="domain" description="NADH:quinone oxidoreductase/Mrp antiporter transmembrane" evidence="7">
    <location>
        <begin position="143"/>
        <end position="439"/>
    </location>
</feature>
<dbReference type="InterPro" id="IPR001750">
    <property type="entry name" value="ND/Mrp_TM"/>
</dbReference>
<feature type="transmembrane region" description="Helical" evidence="6">
    <location>
        <begin position="450"/>
        <end position="476"/>
    </location>
</feature>
<feature type="transmembrane region" description="Helical" evidence="6">
    <location>
        <begin position="278"/>
        <end position="300"/>
    </location>
</feature>
<dbReference type="Gene3D" id="1.20.5.2700">
    <property type="match status" value="1"/>
</dbReference>
<feature type="transmembrane region" description="Helical" evidence="6">
    <location>
        <begin position="148"/>
        <end position="166"/>
    </location>
</feature>
<feature type="transmembrane region" description="Helical" evidence="6">
    <location>
        <begin position="341"/>
        <end position="361"/>
    </location>
</feature>
<feature type="transmembrane region" description="Helical" evidence="6">
    <location>
        <begin position="44"/>
        <end position="64"/>
    </location>
</feature>
<evidence type="ECO:0000256" key="3">
    <source>
        <dbReference type="ARBA" id="ARBA00022989"/>
    </source>
</evidence>
<evidence type="ECO:0008006" key="11">
    <source>
        <dbReference type="Google" id="ProtNLM"/>
    </source>
</evidence>
<organism evidence="9 10">
    <name type="scientific">Roseivirga seohaensis subsp. aquiponti</name>
    <dbReference type="NCBI Taxonomy" id="1566026"/>
    <lineage>
        <taxon>Bacteria</taxon>
        <taxon>Pseudomonadati</taxon>
        <taxon>Bacteroidota</taxon>
        <taxon>Cytophagia</taxon>
        <taxon>Cytophagales</taxon>
        <taxon>Roseivirgaceae</taxon>
        <taxon>Roseivirga</taxon>
    </lineage>
</organism>
<dbReference type="RefSeq" id="WP_053223891.1">
    <property type="nucleotide sequence ID" value="NZ_JSVA01000011.1"/>
</dbReference>
<name>A0A0L8AK20_9BACT</name>
<feature type="transmembrane region" description="Helical" evidence="6">
    <location>
        <begin position="84"/>
        <end position="112"/>
    </location>
</feature>
<feature type="transmembrane region" description="Helical" evidence="6">
    <location>
        <begin position="405"/>
        <end position="430"/>
    </location>
</feature>
<dbReference type="InterPro" id="IPR001516">
    <property type="entry name" value="Proton_antipo_N"/>
</dbReference>
<dbReference type="PATRIC" id="fig|1566026.4.peg.595"/>